<dbReference type="InterPro" id="IPR014001">
    <property type="entry name" value="Helicase_ATP-bd"/>
</dbReference>
<evidence type="ECO:0000256" key="9">
    <source>
        <dbReference type="PROSITE-ProRule" id="PRU00175"/>
    </source>
</evidence>
<feature type="region of interest" description="Disordered" evidence="10">
    <location>
        <begin position="120"/>
        <end position="147"/>
    </location>
</feature>
<feature type="compositionally biased region" description="Low complexity" evidence="10">
    <location>
        <begin position="222"/>
        <end position="241"/>
    </location>
</feature>
<dbReference type="PROSITE" id="PS51192">
    <property type="entry name" value="HELICASE_ATP_BIND_1"/>
    <property type="match status" value="1"/>
</dbReference>
<dbReference type="EMBL" id="JAAAID010000608">
    <property type="protein sequence ID" value="KAG0015645.1"/>
    <property type="molecule type" value="Genomic_DNA"/>
</dbReference>
<dbReference type="InterPro" id="IPR013083">
    <property type="entry name" value="Znf_RING/FYVE/PHD"/>
</dbReference>
<dbReference type="PANTHER" id="PTHR45626:SF16">
    <property type="entry name" value="ATP-DEPENDENT HELICASE ULS1"/>
    <property type="match status" value="1"/>
</dbReference>
<dbReference type="GO" id="GO:0000724">
    <property type="term" value="P:double-strand break repair via homologous recombination"/>
    <property type="evidence" value="ECO:0007669"/>
    <property type="project" value="TreeGrafter"/>
</dbReference>
<dbReference type="GO" id="GO:0008094">
    <property type="term" value="F:ATP-dependent activity, acting on DNA"/>
    <property type="evidence" value="ECO:0007669"/>
    <property type="project" value="TreeGrafter"/>
</dbReference>
<gene>
    <name evidence="14" type="ORF">BGZ80_009728</name>
</gene>
<dbReference type="InterPro" id="IPR027417">
    <property type="entry name" value="P-loop_NTPase"/>
</dbReference>
<feature type="region of interest" description="Disordered" evidence="10">
    <location>
        <begin position="197"/>
        <end position="251"/>
    </location>
</feature>
<evidence type="ECO:0000256" key="10">
    <source>
        <dbReference type="SAM" id="MobiDB-lite"/>
    </source>
</evidence>
<evidence type="ECO:0000256" key="4">
    <source>
        <dbReference type="ARBA" id="ARBA00022771"/>
    </source>
</evidence>
<keyword evidence="15" id="KW-1185">Reference proteome</keyword>
<feature type="domain" description="Helicase C-terminal" evidence="13">
    <location>
        <begin position="970"/>
        <end position="1129"/>
    </location>
</feature>
<evidence type="ECO:0000256" key="2">
    <source>
        <dbReference type="ARBA" id="ARBA00022723"/>
    </source>
</evidence>
<dbReference type="GO" id="GO:0004386">
    <property type="term" value="F:helicase activity"/>
    <property type="evidence" value="ECO:0007669"/>
    <property type="project" value="UniProtKB-KW"/>
</dbReference>
<feature type="region of interest" description="Disordered" evidence="10">
    <location>
        <begin position="50"/>
        <end position="106"/>
    </location>
</feature>
<keyword evidence="6" id="KW-0347">Helicase</keyword>
<dbReference type="CDD" id="cd18793">
    <property type="entry name" value="SF2_C_SNF"/>
    <property type="match status" value="1"/>
</dbReference>
<dbReference type="PROSITE" id="PS00518">
    <property type="entry name" value="ZF_RING_1"/>
    <property type="match status" value="1"/>
</dbReference>
<proteinExistence type="inferred from homology"/>
<reference evidence="14" key="1">
    <citation type="journal article" date="2020" name="Fungal Divers.">
        <title>Resolving the Mortierellaceae phylogeny through synthesis of multi-gene phylogenetics and phylogenomics.</title>
        <authorList>
            <person name="Vandepol N."/>
            <person name="Liber J."/>
            <person name="Desiro A."/>
            <person name="Na H."/>
            <person name="Kennedy M."/>
            <person name="Barry K."/>
            <person name="Grigoriev I.V."/>
            <person name="Miller A.N."/>
            <person name="O'Donnell K."/>
            <person name="Stajich J.E."/>
            <person name="Bonito G."/>
        </authorList>
    </citation>
    <scope>NUCLEOTIDE SEQUENCE</scope>
    <source>
        <strain evidence="14">NRRL 2769</strain>
    </source>
</reference>
<evidence type="ECO:0000259" key="13">
    <source>
        <dbReference type="PROSITE" id="PS51194"/>
    </source>
</evidence>
<comment type="caution">
    <text evidence="14">The sequence shown here is derived from an EMBL/GenBank/DDBJ whole genome shotgun (WGS) entry which is preliminary data.</text>
</comment>
<comment type="similarity">
    <text evidence="1">Belongs to the SNF2/RAD54 helicase family.</text>
</comment>
<dbReference type="SUPFAM" id="SSF52540">
    <property type="entry name" value="P-loop containing nucleoside triphosphate hydrolases"/>
    <property type="match status" value="2"/>
</dbReference>
<dbReference type="InterPro" id="IPR017907">
    <property type="entry name" value="Znf_RING_CS"/>
</dbReference>
<feature type="domain" description="RING-type" evidence="11">
    <location>
        <begin position="866"/>
        <end position="909"/>
    </location>
</feature>
<dbReference type="GO" id="GO:0005634">
    <property type="term" value="C:nucleus"/>
    <property type="evidence" value="ECO:0007669"/>
    <property type="project" value="TreeGrafter"/>
</dbReference>
<evidence type="ECO:0000313" key="14">
    <source>
        <dbReference type="EMBL" id="KAG0015645.1"/>
    </source>
</evidence>
<dbReference type="GO" id="GO:0005737">
    <property type="term" value="C:cytoplasm"/>
    <property type="evidence" value="ECO:0007669"/>
    <property type="project" value="TreeGrafter"/>
</dbReference>
<name>A0A9P6T093_9FUNG</name>
<dbReference type="CDD" id="cd18008">
    <property type="entry name" value="DEXDc_SHPRH-like"/>
    <property type="match status" value="1"/>
</dbReference>
<feature type="region of interest" description="Disordered" evidence="10">
    <location>
        <begin position="926"/>
        <end position="953"/>
    </location>
</feature>
<evidence type="ECO:0000256" key="3">
    <source>
        <dbReference type="ARBA" id="ARBA00022741"/>
    </source>
</evidence>
<protein>
    <recommendedName>
        <fullName evidence="16">Dna repair protein rad5</fullName>
    </recommendedName>
</protein>
<keyword evidence="7" id="KW-0862">Zinc</keyword>
<evidence type="ECO:0000256" key="1">
    <source>
        <dbReference type="ARBA" id="ARBA00007025"/>
    </source>
</evidence>
<dbReference type="PROSITE" id="PS51194">
    <property type="entry name" value="HELICASE_CTER"/>
    <property type="match status" value="1"/>
</dbReference>
<dbReference type="SMART" id="SM00487">
    <property type="entry name" value="DEXDc"/>
    <property type="match status" value="1"/>
</dbReference>
<dbReference type="InterPro" id="IPR001650">
    <property type="entry name" value="Helicase_C-like"/>
</dbReference>
<feature type="compositionally biased region" description="Basic and acidic residues" evidence="10">
    <location>
        <begin position="933"/>
        <end position="943"/>
    </location>
</feature>
<evidence type="ECO:0008006" key="16">
    <source>
        <dbReference type="Google" id="ProtNLM"/>
    </source>
</evidence>
<dbReference type="InterPro" id="IPR027370">
    <property type="entry name" value="Znf-RING_euk"/>
</dbReference>
<dbReference type="Pfam" id="PF00176">
    <property type="entry name" value="SNF2-rel_dom"/>
    <property type="match status" value="1"/>
</dbReference>
<evidence type="ECO:0000256" key="8">
    <source>
        <dbReference type="ARBA" id="ARBA00022840"/>
    </source>
</evidence>
<dbReference type="AlphaFoldDB" id="A0A9P6T093"/>
<evidence type="ECO:0000256" key="5">
    <source>
        <dbReference type="ARBA" id="ARBA00022801"/>
    </source>
</evidence>
<keyword evidence="5" id="KW-0378">Hydrolase</keyword>
<dbReference type="Gene3D" id="3.40.50.10810">
    <property type="entry name" value="Tandem AAA-ATPase domain"/>
    <property type="match status" value="1"/>
</dbReference>
<feature type="domain" description="Helicase ATP-binding" evidence="12">
    <location>
        <begin position="530"/>
        <end position="727"/>
    </location>
</feature>
<dbReference type="GO" id="GO:0016787">
    <property type="term" value="F:hydrolase activity"/>
    <property type="evidence" value="ECO:0007669"/>
    <property type="project" value="UniProtKB-KW"/>
</dbReference>
<dbReference type="PROSITE" id="PS50089">
    <property type="entry name" value="ZF_RING_2"/>
    <property type="match status" value="1"/>
</dbReference>
<feature type="non-terminal residue" evidence="14">
    <location>
        <position position="1129"/>
    </location>
</feature>
<feature type="compositionally biased region" description="Acidic residues" evidence="10">
    <location>
        <begin position="55"/>
        <end position="65"/>
    </location>
</feature>
<evidence type="ECO:0000313" key="15">
    <source>
        <dbReference type="Proteomes" id="UP000703661"/>
    </source>
</evidence>
<dbReference type="Gene3D" id="3.30.40.10">
    <property type="entry name" value="Zinc/RING finger domain, C3HC4 (zinc finger)"/>
    <property type="match status" value="1"/>
</dbReference>
<feature type="compositionally biased region" description="Basic and acidic residues" evidence="10">
    <location>
        <begin position="242"/>
        <end position="251"/>
    </location>
</feature>
<keyword evidence="8" id="KW-0067">ATP-binding</keyword>
<dbReference type="InterPro" id="IPR049730">
    <property type="entry name" value="SNF2/RAD54-like_C"/>
</dbReference>
<dbReference type="Pfam" id="PF13445">
    <property type="entry name" value="zf-RING_UBOX"/>
    <property type="match status" value="1"/>
</dbReference>
<evidence type="ECO:0000256" key="6">
    <source>
        <dbReference type="ARBA" id="ARBA00022806"/>
    </source>
</evidence>
<dbReference type="Gene3D" id="3.40.50.300">
    <property type="entry name" value="P-loop containing nucleotide triphosphate hydrolases"/>
    <property type="match status" value="1"/>
</dbReference>
<dbReference type="Proteomes" id="UP000703661">
    <property type="component" value="Unassembled WGS sequence"/>
</dbReference>
<keyword evidence="4 9" id="KW-0863">Zinc-finger</keyword>
<dbReference type="GO" id="GO:0005524">
    <property type="term" value="F:ATP binding"/>
    <property type="evidence" value="ECO:0007669"/>
    <property type="project" value="UniProtKB-KW"/>
</dbReference>
<dbReference type="InterPro" id="IPR001841">
    <property type="entry name" value="Znf_RING"/>
</dbReference>
<accession>A0A9P6T093</accession>
<feature type="compositionally biased region" description="Low complexity" evidence="10">
    <location>
        <begin position="132"/>
        <end position="147"/>
    </location>
</feature>
<dbReference type="SMART" id="SM00490">
    <property type="entry name" value="HELICc"/>
    <property type="match status" value="1"/>
</dbReference>
<dbReference type="Pfam" id="PF00271">
    <property type="entry name" value="Helicase_C"/>
    <property type="match status" value="1"/>
</dbReference>
<dbReference type="InterPro" id="IPR038718">
    <property type="entry name" value="SNF2-like_sf"/>
</dbReference>
<dbReference type="PANTHER" id="PTHR45626">
    <property type="entry name" value="TRANSCRIPTION TERMINATION FACTOR 2-RELATED"/>
    <property type="match status" value="1"/>
</dbReference>
<evidence type="ECO:0000256" key="7">
    <source>
        <dbReference type="ARBA" id="ARBA00022833"/>
    </source>
</evidence>
<sequence length="1129" mass="126332">MSSMSLEDLKSRLDICRQQLEGNSLLNTPKRKGALLEKIRDLEMKIAQLLGLSDDRDEDENEDKDDNNGTSAEQLVQERNIGTPESAHLPPISTPGETRSPSPVLMNPTKKIKVERSNSEIETPPISHLHINNDNNIDTTSSSVGGNSNSLGPFSIRANEIEIVRSALADAGEGYLDLETLLKEQAMMEQRHAEMKRRREEEDEALARSIQEEEIQTFQRRSTLSISSSSSSTATNSPMQSRLDRTRQEREDAEMARIFAESYASASINLTVSSQSTSRIGGSSTSSTNLGYPAFHIFDKKTVKGANTASSPVPPNPLTSLLPLPSNANRLPSSAVVPVSMPMQPIDISSLETSLQAHAASIFASVAERSLRLPQPPRALQQRPVIDLTNHECDASDDEVQYISSSQGPNWSYNNPLIQRYQNMSSALSILGYDSDDGFDDDDDVDENMLARWEREMASSWDSYSYMRQHPTSRNLSSVELDKELRNLLANVQAAEEDIPPQDRTGTPEGMASSIVLLEHQKIGLTWLQKMEDGTNRGGILGDDMGLGKTVQTMALIVSRPCGPIDDPVIWDNTKVYYEPPAENLLVKTKATLILAPVSLIHQWAEELRSKTQPGLLKIYVYHGKDRFSDPELLRRYDVIITTVTTLAGDAGVNDVIPTKRREIGTLFKAHYHRIVIDEAHLIKNKATKSAKACTMLSSTYRWCLTGTPIQNSIDELYSLIRFLRIKPYCDWNEFRTKISLPVKKHHLYKRTMDRVQVLLKAICLRRTKTCKVDGKPILNLPARRVDRVATEFSPDERAFYMALETRTRERFNAYVKAGTVMNNYSNAMDEGAPSDMKAHIDRLLDSLLDDVRHRLIERGLDAIECPICMDVGEESVILSACGHIYCRACIIAHLSRHDEDDRKCPECRRAAPIDNLISIADFNARFNPPEPEDPKGKGKALDQDDDSLTDKLPSVEVPEALDEWISSSKIDKMIEVVKSVVARGEKIIVFSQFTSLLTLIEKPLMNEQINYLRYDGTMTPDKRNEAVRRLNNDPTYQVMLISLKCGSLGLNLTAANHVVIMDPWWNPSLENQAIDRVHRIGQTKDVQVHRLCIPDTVEDRIIALQEKKKALADGALGEGKVTKLAKLG</sequence>
<keyword evidence="2" id="KW-0479">Metal-binding</keyword>
<dbReference type="InterPro" id="IPR000330">
    <property type="entry name" value="SNF2_N"/>
</dbReference>
<organism evidence="14 15">
    <name type="scientific">Entomortierella chlamydospora</name>
    <dbReference type="NCBI Taxonomy" id="101097"/>
    <lineage>
        <taxon>Eukaryota</taxon>
        <taxon>Fungi</taxon>
        <taxon>Fungi incertae sedis</taxon>
        <taxon>Mucoromycota</taxon>
        <taxon>Mortierellomycotina</taxon>
        <taxon>Mortierellomycetes</taxon>
        <taxon>Mortierellales</taxon>
        <taxon>Mortierellaceae</taxon>
        <taxon>Entomortierella</taxon>
    </lineage>
</organism>
<dbReference type="SMART" id="SM00184">
    <property type="entry name" value="RING"/>
    <property type="match status" value="1"/>
</dbReference>
<dbReference type="GO" id="GO:0008270">
    <property type="term" value="F:zinc ion binding"/>
    <property type="evidence" value="ECO:0007669"/>
    <property type="project" value="UniProtKB-KW"/>
</dbReference>
<evidence type="ECO:0000259" key="12">
    <source>
        <dbReference type="PROSITE" id="PS51192"/>
    </source>
</evidence>
<keyword evidence="3" id="KW-0547">Nucleotide-binding</keyword>
<evidence type="ECO:0000259" key="11">
    <source>
        <dbReference type="PROSITE" id="PS50089"/>
    </source>
</evidence>
<dbReference type="SUPFAM" id="SSF57850">
    <property type="entry name" value="RING/U-box"/>
    <property type="match status" value="1"/>
</dbReference>
<dbReference type="InterPro" id="IPR050628">
    <property type="entry name" value="SNF2_RAD54_helicase_TF"/>
</dbReference>